<dbReference type="Gene3D" id="1.10.357.10">
    <property type="entry name" value="Tetracycline Repressor, domain 2"/>
    <property type="match status" value="1"/>
</dbReference>
<accession>A0ABU0JFP4</accession>
<dbReference type="InterPro" id="IPR009057">
    <property type="entry name" value="Homeodomain-like_sf"/>
</dbReference>
<sequence>MTGDSSAARLPGRPRDEDVGPALLAAARRLVVEHGYEAVTTRMIAEAAGAGKQTLYRRWPSKAELVLDAFLAHAVADVDEASRDEGPIGPALAGFIARTFAALAISGAGVRGLMASAQHDAAFRGLFRTRFVEPRREALRRLLRAGIARGDLPAGADVEAAVLLVFGAVWYRLLLDEDIGAPQAERLAAVALDGLRARS</sequence>
<proteinExistence type="predicted"/>
<dbReference type="RefSeq" id="WP_307280921.1">
    <property type="nucleotide sequence ID" value="NZ_JAUSVX010000015.1"/>
</dbReference>
<dbReference type="InterPro" id="IPR001647">
    <property type="entry name" value="HTH_TetR"/>
</dbReference>
<dbReference type="Gene3D" id="1.10.10.60">
    <property type="entry name" value="Homeodomain-like"/>
    <property type="match status" value="1"/>
</dbReference>
<evidence type="ECO:0000313" key="6">
    <source>
        <dbReference type="EMBL" id="MDQ0473104.1"/>
    </source>
</evidence>
<reference evidence="6 7" key="1">
    <citation type="submission" date="2023-07" db="EMBL/GenBank/DDBJ databases">
        <title>Genomic Encyclopedia of Type Strains, Phase IV (KMG-IV): sequencing the most valuable type-strain genomes for metagenomic binning, comparative biology and taxonomic classification.</title>
        <authorList>
            <person name="Goeker M."/>
        </authorList>
    </citation>
    <scope>NUCLEOTIDE SEQUENCE [LARGE SCALE GENOMIC DNA]</scope>
    <source>
        <strain evidence="6 7">DSM 19619</strain>
    </source>
</reference>
<dbReference type="PRINTS" id="PR00455">
    <property type="entry name" value="HTHTETR"/>
</dbReference>
<dbReference type="EMBL" id="JAUSVX010000015">
    <property type="protein sequence ID" value="MDQ0473104.1"/>
    <property type="molecule type" value="Genomic_DNA"/>
</dbReference>
<feature type="DNA-binding region" description="H-T-H motif" evidence="4">
    <location>
        <begin position="40"/>
        <end position="59"/>
    </location>
</feature>
<dbReference type="InterPro" id="IPR050109">
    <property type="entry name" value="HTH-type_TetR-like_transc_reg"/>
</dbReference>
<feature type="domain" description="HTH tetR-type" evidence="5">
    <location>
        <begin position="17"/>
        <end position="77"/>
    </location>
</feature>
<dbReference type="SUPFAM" id="SSF46689">
    <property type="entry name" value="Homeodomain-like"/>
    <property type="match status" value="1"/>
</dbReference>
<comment type="caution">
    <text evidence="6">The sequence shown here is derived from an EMBL/GenBank/DDBJ whole genome shotgun (WGS) entry which is preliminary data.</text>
</comment>
<protein>
    <submittedName>
        <fullName evidence="6">AcrR family transcriptional regulator</fullName>
    </submittedName>
</protein>
<dbReference type="PROSITE" id="PS50977">
    <property type="entry name" value="HTH_TETR_2"/>
    <property type="match status" value="1"/>
</dbReference>
<evidence type="ECO:0000313" key="7">
    <source>
        <dbReference type="Proteomes" id="UP001242480"/>
    </source>
</evidence>
<name>A0ABU0JFP4_9HYPH</name>
<evidence type="ECO:0000259" key="5">
    <source>
        <dbReference type="PROSITE" id="PS50977"/>
    </source>
</evidence>
<organism evidence="6 7">
    <name type="scientific">Labrys wisconsinensis</name>
    <dbReference type="NCBI Taxonomy" id="425677"/>
    <lineage>
        <taxon>Bacteria</taxon>
        <taxon>Pseudomonadati</taxon>
        <taxon>Pseudomonadota</taxon>
        <taxon>Alphaproteobacteria</taxon>
        <taxon>Hyphomicrobiales</taxon>
        <taxon>Xanthobacteraceae</taxon>
        <taxon>Labrys</taxon>
    </lineage>
</organism>
<dbReference type="PANTHER" id="PTHR30055">
    <property type="entry name" value="HTH-TYPE TRANSCRIPTIONAL REGULATOR RUTR"/>
    <property type="match status" value="1"/>
</dbReference>
<evidence type="ECO:0000256" key="1">
    <source>
        <dbReference type="ARBA" id="ARBA00023015"/>
    </source>
</evidence>
<dbReference type="PANTHER" id="PTHR30055:SF148">
    <property type="entry name" value="TETR-FAMILY TRANSCRIPTIONAL REGULATOR"/>
    <property type="match status" value="1"/>
</dbReference>
<keyword evidence="3" id="KW-0804">Transcription</keyword>
<keyword evidence="2 4" id="KW-0238">DNA-binding</keyword>
<evidence type="ECO:0000256" key="4">
    <source>
        <dbReference type="PROSITE-ProRule" id="PRU00335"/>
    </source>
</evidence>
<evidence type="ECO:0000256" key="2">
    <source>
        <dbReference type="ARBA" id="ARBA00023125"/>
    </source>
</evidence>
<dbReference type="SUPFAM" id="SSF48498">
    <property type="entry name" value="Tetracyclin repressor-like, C-terminal domain"/>
    <property type="match status" value="1"/>
</dbReference>
<dbReference type="InterPro" id="IPR011075">
    <property type="entry name" value="TetR_C"/>
</dbReference>
<dbReference type="Pfam" id="PF00440">
    <property type="entry name" value="TetR_N"/>
    <property type="match status" value="1"/>
</dbReference>
<dbReference type="InterPro" id="IPR036271">
    <property type="entry name" value="Tet_transcr_reg_TetR-rel_C_sf"/>
</dbReference>
<dbReference type="Pfam" id="PF16859">
    <property type="entry name" value="TetR_C_11"/>
    <property type="match status" value="1"/>
</dbReference>
<keyword evidence="1" id="KW-0805">Transcription regulation</keyword>
<dbReference type="Proteomes" id="UP001242480">
    <property type="component" value="Unassembled WGS sequence"/>
</dbReference>
<gene>
    <name evidence="6" type="ORF">QO011_006138</name>
</gene>
<keyword evidence="7" id="KW-1185">Reference proteome</keyword>
<evidence type="ECO:0000256" key="3">
    <source>
        <dbReference type="ARBA" id="ARBA00023163"/>
    </source>
</evidence>